<evidence type="ECO:0000256" key="8">
    <source>
        <dbReference type="SAM" id="Phobius"/>
    </source>
</evidence>
<dbReference type="SUPFAM" id="SSF103473">
    <property type="entry name" value="MFS general substrate transporter"/>
    <property type="match status" value="1"/>
</dbReference>
<evidence type="ECO:0000313" key="11">
    <source>
        <dbReference type="Proteomes" id="UP000321155"/>
    </source>
</evidence>
<feature type="region of interest" description="Disordered" evidence="7">
    <location>
        <begin position="515"/>
        <end position="547"/>
    </location>
</feature>
<sequence length="547" mass="56977">MSRTPAHRAEPAERTQHLGLLFVGLMLSMLLAALNQTVLSTALPTIVGELDGVDEMVWVITAYILASTITMPVYGKLGDLMGRKPLLVTAILLFMAGSVVGALAGTIDVLIVARVFQGLGGGGLMILAQATIADVVPARERGKYMGVMGGVFALASVAGPLLGGFVTEGPGWRWAFWINIPLGLLALAGAVLFLHLPRHGERPRLDVAGMVLLAVATTCLVLFATWGGSRYEWTDPVILALVAGTVAAGAAFVAVERRTAEPIIPMHLFGEANFNLTTVAGLLIGVAMFGAIGYMPTYLQMVHGVDATASGLLMVPMMGALLVASTLSGQLVSRTGRYKWMPIAGSLVVAAGLALLSTLTAGDALWHLCVFIAVLGLGLGLSMQILVLIVQNTFPLRQVGTATAANNYFRQIGATLGSAVVGSVFAGRLTDLMAQRLPAQGGTAASTNSLTPAVVAGLPEAVRAPVVSSYNDALTPIFLWIVPLALVAALLLCFVREKELATSLERVVEGEAVGEGEALVPPPAVDERAGRDATVPPRGPVRSTADR</sequence>
<dbReference type="Gene3D" id="1.20.1250.20">
    <property type="entry name" value="MFS general substrate transporter like domains"/>
    <property type="match status" value="1"/>
</dbReference>
<feature type="transmembrane region" description="Helical" evidence="8">
    <location>
        <begin position="207"/>
        <end position="226"/>
    </location>
</feature>
<dbReference type="RefSeq" id="WP_261766181.1">
    <property type="nucleotide sequence ID" value="NZ_BJZR01000097.1"/>
</dbReference>
<dbReference type="InterPro" id="IPR011701">
    <property type="entry name" value="MFS"/>
</dbReference>
<keyword evidence="2" id="KW-0813">Transport</keyword>
<protein>
    <submittedName>
        <fullName evidence="10">MFS transporter</fullName>
    </submittedName>
</protein>
<dbReference type="Gene3D" id="1.20.1720.10">
    <property type="entry name" value="Multidrug resistance protein D"/>
    <property type="match status" value="1"/>
</dbReference>
<feature type="transmembrane region" description="Helical" evidence="8">
    <location>
        <begin position="411"/>
        <end position="429"/>
    </location>
</feature>
<keyword evidence="4 8" id="KW-0812">Transmembrane</keyword>
<comment type="subcellular location">
    <subcellularLocation>
        <location evidence="1">Cell membrane</location>
        <topology evidence="1">Multi-pass membrane protein</topology>
    </subcellularLocation>
</comment>
<name>A0ABQ0X775_9MICC</name>
<dbReference type="Pfam" id="PF07690">
    <property type="entry name" value="MFS_1"/>
    <property type="match status" value="1"/>
</dbReference>
<dbReference type="NCBIfam" id="TIGR00711">
    <property type="entry name" value="efflux_EmrB"/>
    <property type="match status" value="1"/>
</dbReference>
<reference evidence="10 11" key="1">
    <citation type="submission" date="2019-07" db="EMBL/GenBank/DDBJ databases">
        <title>Whole genome shotgun sequence of Kocuria flava NBRC 107626.</title>
        <authorList>
            <person name="Hosoyama A."/>
            <person name="Uohara A."/>
            <person name="Ohji S."/>
            <person name="Ichikawa N."/>
        </authorList>
    </citation>
    <scope>NUCLEOTIDE SEQUENCE [LARGE SCALE GENOMIC DNA]</scope>
    <source>
        <strain evidence="10 11">NBRC 107626</strain>
    </source>
</reference>
<dbReference type="CDD" id="cd17502">
    <property type="entry name" value="MFS_Azr1_MDR_like"/>
    <property type="match status" value="1"/>
</dbReference>
<keyword evidence="5 8" id="KW-1133">Transmembrane helix</keyword>
<feature type="domain" description="Major facilitator superfamily (MFS) profile" evidence="9">
    <location>
        <begin position="21"/>
        <end position="500"/>
    </location>
</feature>
<dbReference type="InterPro" id="IPR020846">
    <property type="entry name" value="MFS_dom"/>
</dbReference>
<dbReference type="EMBL" id="BJZR01000097">
    <property type="protein sequence ID" value="GEO93245.1"/>
    <property type="molecule type" value="Genomic_DNA"/>
</dbReference>
<dbReference type="InterPro" id="IPR004638">
    <property type="entry name" value="EmrB-like"/>
</dbReference>
<dbReference type="PANTHER" id="PTHR23501">
    <property type="entry name" value="MAJOR FACILITATOR SUPERFAMILY"/>
    <property type="match status" value="1"/>
</dbReference>
<accession>A0ABQ0X775</accession>
<feature type="transmembrane region" description="Helical" evidence="8">
    <location>
        <begin position="238"/>
        <end position="255"/>
    </location>
</feature>
<keyword evidence="3" id="KW-1003">Cell membrane</keyword>
<dbReference type="Proteomes" id="UP000321155">
    <property type="component" value="Unassembled WGS sequence"/>
</dbReference>
<gene>
    <name evidence="10" type="ORF">KFL01_25510</name>
</gene>
<keyword evidence="11" id="KW-1185">Reference proteome</keyword>
<feature type="transmembrane region" description="Helical" evidence="8">
    <location>
        <begin position="365"/>
        <end position="390"/>
    </location>
</feature>
<feature type="transmembrane region" description="Helical" evidence="8">
    <location>
        <begin position="477"/>
        <end position="495"/>
    </location>
</feature>
<keyword evidence="6 8" id="KW-0472">Membrane</keyword>
<feature type="transmembrane region" description="Helical" evidence="8">
    <location>
        <begin position="276"/>
        <end position="295"/>
    </location>
</feature>
<evidence type="ECO:0000256" key="5">
    <source>
        <dbReference type="ARBA" id="ARBA00022989"/>
    </source>
</evidence>
<evidence type="ECO:0000256" key="4">
    <source>
        <dbReference type="ARBA" id="ARBA00022692"/>
    </source>
</evidence>
<feature type="transmembrane region" description="Helical" evidence="8">
    <location>
        <begin position="86"/>
        <end position="105"/>
    </location>
</feature>
<feature type="transmembrane region" description="Helical" evidence="8">
    <location>
        <begin position="307"/>
        <end position="328"/>
    </location>
</feature>
<dbReference type="PRINTS" id="PR01036">
    <property type="entry name" value="TCRTETB"/>
</dbReference>
<proteinExistence type="predicted"/>
<dbReference type="PANTHER" id="PTHR23501:SF197">
    <property type="entry name" value="COMD"/>
    <property type="match status" value="1"/>
</dbReference>
<evidence type="ECO:0000256" key="7">
    <source>
        <dbReference type="SAM" id="MobiDB-lite"/>
    </source>
</evidence>
<feature type="transmembrane region" description="Helical" evidence="8">
    <location>
        <begin position="20"/>
        <end position="44"/>
    </location>
</feature>
<evidence type="ECO:0000256" key="1">
    <source>
        <dbReference type="ARBA" id="ARBA00004651"/>
    </source>
</evidence>
<feature type="transmembrane region" description="Helical" evidence="8">
    <location>
        <begin position="144"/>
        <end position="162"/>
    </location>
</feature>
<evidence type="ECO:0000256" key="3">
    <source>
        <dbReference type="ARBA" id="ARBA00022475"/>
    </source>
</evidence>
<evidence type="ECO:0000256" key="6">
    <source>
        <dbReference type="ARBA" id="ARBA00023136"/>
    </source>
</evidence>
<evidence type="ECO:0000313" key="10">
    <source>
        <dbReference type="EMBL" id="GEO93245.1"/>
    </source>
</evidence>
<organism evidence="10 11">
    <name type="scientific">Kocuria flava</name>
    <dbReference type="NCBI Taxonomy" id="446860"/>
    <lineage>
        <taxon>Bacteria</taxon>
        <taxon>Bacillati</taxon>
        <taxon>Actinomycetota</taxon>
        <taxon>Actinomycetes</taxon>
        <taxon>Micrococcales</taxon>
        <taxon>Micrococcaceae</taxon>
        <taxon>Kocuria</taxon>
    </lineage>
</organism>
<comment type="caution">
    <text evidence="10">The sequence shown here is derived from an EMBL/GenBank/DDBJ whole genome shotgun (WGS) entry which is preliminary data.</text>
</comment>
<evidence type="ECO:0000256" key="2">
    <source>
        <dbReference type="ARBA" id="ARBA00022448"/>
    </source>
</evidence>
<feature type="transmembrane region" description="Helical" evidence="8">
    <location>
        <begin position="56"/>
        <end position="74"/>
    </location>
</feature>
<feature type="transmembrane region" description="Helical" evidence="8">
    <location>
        <begin position="111"/>
        <end position="132"/>
    </location>
</feature>
<evidence type="ECO:0000259" key="9">
    <source>
        <dbReference type="PROSITE" id="PS50850"/>
    </source>
</evidence>
<dbReference type="PROSITE" id="PS50850">
    <property type="entry name" value="MFS"/>
    <property type="match status" value="1"/>
</dbReference>
<feature type="transmembrane region" description="Helical" evidence="8">
    <location>
        <begin position="174"/>
        <end position="195"/>
    </location>
</feature>
<dbReference type="InterPro" id="IPR036259">
    <property type="entry name" value="MFS_trans_sf"/>
</dbReference>
<feature type="transmembrane region" description="Helical" evidence="8">
    <location>
        <begin position="340"/>
        <end position="359"/>
    </location>
</feature>